<evidence type="ECO:0000313" key="3">
    <source>
        <dbReference type="Proteomes" id="UP000789572"/>
    </source>
</evidence>
<proteinExistence type="predicted"/>
<dbReference type="EMBL" id="CAJVPJ010000703">
    <property type="protein sequence ID" value="CAG8550290.1"/>
    <property type="molecule type" value="Genomic_DNA"/>
</dbReference>
<dbReference type="AlphaFoldDB" id="A0A9N9AZG1"/>
<sequence>MDIGHSTGTTSSCRTVCYDYNYRQRDRMLSNSLYSALHQATKISDVPRSYLSSDSTSSNHPATQNESSIRSVKFAVNVYLNQTQSSSSSLSFANSNKICRE</sequence>
<organism evidence="2 3">
    <name type="scientific">Paraglomus occultum</name>
    <dbReference type="NCBI Taxonomy" id="144539"/>
    <lineage>
        <taxon>Eukaryota</taxon>
        <taxon>Fungi</taxon>
        <taxon>Fungi incertae sedis</taxon>
        <taxon>Mucoromycota</taxon>
        <taxon>Glomeromycotina</taxon>
        <taxon>Glomeromycetes</taxon>
        <taxon>Paraglomerales</taxon>
        <taxon>Paraglomeraceae</taxon>
        <taxon>Paraglomus</taxon>
    </lineage>
</organism>
<dbReference type="Proteomes" id="UP000789572">
    <property type="component" value="Unassembled WGS sequence"/>
</dbReference>
<evidence type="ECO:0000256" key="1">
    <source>
        <dbReference type="SAM" id="MobiDB-lite"/>
    </source>
</evidence>
<name>A0A9N9AZG1_9GLOM</name>
<keyword evidence="3" id="KW-1185">Reference proteome</keyword>
<gene>
    <name evidence="2" type="ORF">POCULU_LOCUS4983</name>
</gene>
<protein>
    <submittedName>
        <fullName evidence="2">4477_t:CDS:1</fullName>
    </submittedName>
</protein>
<accession>A0A9N9AZG1</accession>
<comment type="caution">
    <text evidence="2">The sequence shown here is derived from an EMBL/GenBank/DDBJ whole genome shotgun (WGS) entry which is preliminary data.</text>
</comment>
<feature type="compositionally biased region" description="Polar residues" evidence="1">
    <location>
        <begin position="50"/>
        <end position="67"/>
    </location>
</feature>
<evidence type="ECO:0000313" key="2">
    <source>
        <dbReference type="EMBL" id="CAG8550290.1"/>
    </source>
</evidence>
<feature type="region of interest" description="Disordered" evidence="1">
    <location>
        <begin position="48"/>
        <end position="67"/>
    </location>
</feature>
<reference evidence="2" key="1">
    <citation type="submission" date="2021-06" db="EMBL/GenBank/DDBJ databases">
        <authorList>
            <person name="Kallberg Y."/>
            <person name="Tangrot J."/>
            <person name="Rosling A."/>
        </authorList>
    </citation>
    <scope>NUCLEOTIDE SEQUENCE</scope>
    <source>
        <strain evidence="2">IA702</strain>
    </source>
</reference>